<dbReference type="KEGG" id="aalt:CC77DRAFT_1018542"/>
<evidence type="ECO:0000313" key="5">
    <source>
        <dbReference type="Proteomes" id="UP000291422"/>
    </source>
</evidence>
<dbReference type="RefSeq" id="XP_018387918.1">
    <property type="nucleotide sequence ID" value="XM_018524641.1"/>
</dbReference>
<organism evidence="2 4">
    <name type="scientific">Alternaria alternata</name>
    <name type="common">Alternaria rot fungus</name>
    <name type="synonym">Torula alternata</name>
    <dbReference type="NCBI Taxonomy" id="5599"/>
    <lineage>
        <taxon>Eukaryota</taxon>
        <taxon>Fungi</taxon>
        <taxon>Dikarya</taxon>
        <taxon>Ascomycota</taxon>
        <taxon>Pezizomycotina</taxon>
        <taxon>Dothideomycetes</taxon>
        <taxon>Pleosporomycetidae</taxon>
        <taxon>Pleosporales</taxon>
        <taxon>Pleosporineae</taxon>
        <taxon>Pleosporaceae</taxon>
        <taxon>Alternaria</taxon>
        <taxon>Alternaria sect. Alternaria</taxon>
        <taxon>Alternaria alternata complex</taxon>
    </lineage>
</organism>
<keyword evidence="4" id="KW-1185">Reference proteome</keyword>
<sequence>MSDYEDYDDDYDGDFFYVEDEYMAADDLAEHAVASPPPATCGDEDMEDDWDRFDYFNDLEYASDGYDDTQFQALDVKGAKAGSKRKRLLRSVPAKKRLIKESVSTKTEPTPMGHSPIVWRSQADRGIKPKTLDDNAQPYALFKNWREKLADIPDWARGSPPSSPEIRSSQPRKGKAKMAFVTEPASPPYDEDDDGDVEDDGMDNGEQGIPQEALMAALQRQLATAGGPLSGMDPQQLLQFAMRMAADESAGDDVAGEMAEAILGGEDDGDDVDDETHNAAEEELLTWIAKQRNGTSQGTPYEEEGMIEETVHQPPTPPSSDLKRSVRVSEVNTTSSNTVSSTPDLDTSKSSLKRKAQDEPSVEGSTKALKKRATRSFDAPTASSQAKTASSRPTTRSKPGKRK</sequence>
<dbReference type="GeneID" id="29110235"/>
<evidence type="ECO:0000256" key="1">
    <source>
        <dbReference type="SAM" id="MobiDB-lite"/>
    </source>
</evidence>
<feature type="region of interest" description="Disordered" evidence="1">
    <location>
        <begin position="287"/>
        <end position="403"/>
    </location>
</feature>
<accession>A0A177DSJ9</accession>
<dbReference type="EMBL" id="PDXD01000003">
    <property type="protein sequence ID" value="RYN81153.1"/>
    <property type="molecule type" value="Genomic_DNA"/>
</dbReference>
<gene>
    <name evidence="3" type="ORF">AA0117_g2620</name>
    <name evidence="2" type="ORF">CC77DRAFT_1018542</name>
</gene>
<dbReference type="Proteomes" id="UP000077248">
    <property type="component" value="Unassembled WGS sequence"/>
</dbReference>
<dbReference type="EMBL" id="KV441474">
    <property type="protein sequence ID" value="OAG22497.1"/>
    <property type="molecule type" value="Genomic_DNA"/>
</dbReference>
<reference evidence="2 4" key="1">
    <citation type="submission" date="2016-05" db="EMBL/GenBank/DDBJ databases">
        <title>Comparative analysis of secretome profiles of manganese(II)-oxidizing ascomycete fungi.</title>
        <authorList>
            <consortium name="DOE Joint Genome Institute"/>
            <person name="Zeiner C.A."/>
            <person name="Purvine S.O."/>
            <person name="Zink E.M."/>
            <person name="Wu S."/>
            <person name="Pasa-Tolic L."/>
            <person name="Chaput D.L."/>
            <person name="Haridas S."/>
            <person name="Grigoriev I.V."/>
            <person name="Santelli C.M."/>
            <person name="Hansel C.M."/>
        </authorList>
    </citation>
    <scope>NUCLEOTIDE SEQUENCE [LARGE SCALE GENOMIC DNA]</scope>
    <source>
        <strain evidence="2 4">SRC1lrK2f</strain>
    </source>
</reference>
<feature type="compositionally biased region" description="Low complexity" evidence="1">
    <location>
        <begin position="328"/>
        <end position="342"/>
    </location>
</feature>
<dbReference type="OMA" id="WDRFDYF"/>
<feature type="region of interest" description="Disordered" evidence="1">
    <location>
        <begin position="153"/>
        <end position="207"/>
    </location>
</feature>
<feature type="compositionally biased region" description="Acidic residues" evidence="1">
    <location>
        <begin position="189"/>
        <end position="203"/>
    </location>
</feature>
<protein>
    <submittedName>
        <fullName evidence="2">Uncharacterized protein</fullName>
    </submittedName>
</protein>
<dbReference type="VEuPathDB" id="FungiDB:CC77DRAFT_1018542"/>
<dbReference type="STRING" id="5599.A0A177DSJ9"/>
<dbReference type="AlphaFoldDB" id="A0A177DSJ9"/>
<reference evidence="5" key="2">
    <citation type="journal article" date="2019" name="bioRxiv">
        <title>Genomics, evolutionary history and diagnostics of the Alternaria alternata species group including apple and Asian pear pathotypes.</title>
        <authorList>
            <person name="Armitage A.D."/>
            <person name="Cockerton H.M."/>
            <person name="Sreenivasaprasad S."/>
            <person name="Woodhall J.W."/>
            <person name="Lane C.R."/>
            <person name="Harrison R.J."/>
            <person name="Clarkson J.P."/>
        </authorList>
    </citation>
    <scope>NUCLEOTIDE SEQUENCE [LARGE SCALE GENOMIC DNA]</scope>
    <source>
        <strain evidence="5">FERA 1177</strain>
    </source>
</reference>
<proteinExistence type="predicted"/>
<feature type="compositionally biased region" description="Polar residues" evidence="1">
    <location>
        <begin position="381"/>
        <end position="397"/>
    </location>
</feature>
<evidence type="ECO:0000313" key="4">
    <source>
        <dbReference type="Proteomes" id="UP000077248"/>
    </source>
</evidence>
<evidence type="ECO:0000313" key="3">
    <source>
        <dbReference type="EMBL" id="RYN81153.1"/>
    </source>
</evidence>
<dbReference type="Proteomes" id="UP000291422">
    <property type="component" value="Unassembled WGS sequence"/>
</dbReference>
<reference evidence="3" key="3">
    <citation type="journal article" date="2019" name="J. ISSAAS">
        <title>Genomics, evolutionary history and diagnostics of the Alternaria alternata species group including apple and Asian pear pathotypes.</title>
        <authorList>
            <person name="Armitage A.D."/>
            <person name="Cockerton H.M."/>
            <person name="Sreenivasaprasad S."/>
            <person name="Woodhall J."/>
            <person name="Lane C."/>
            <person name="Harrison R.J."/>
            <person name="Clarkson J.P."/>
        </authorList>
    </citation>
    <scope>NUCLEOTIDE SEQUENCE</scope>
    <source>
        <strain evidence="3">FERA 1177</strain>
    </source>
</reference>
<evidence type="ECO:0000313" key="2">
    <source>
        <dbReference type="EMBL" id="OAG22497.1"/>
    </source>
</evidence>
<name>A0A177DSJ9_ALTAL</name>